<protein>
    <recommendedName>
        <fullName evidence="5">Competence protein CoiA</fullName>
    </recommendedName>
</protein>
<evidence type="ECO:0008006" key="5">
    <source>
        <dbReference type="Google" id="ProtNLM"/>
    </source>
</evidence>
<evidence type="ECO:0000313" key="4">
    <source>
        <dbReference type="Proteomes" id="UP000076021"/>
    </source>
</evidence>
<dbReference type="InterPro" id="IPR010330">
    <property type="entry name" value="CoiA_nuc"/>
</dbReference>
<feature type="domain" description="Competence protein CoiA-like N-terminal" evidence="2">
    <location>
        <begin position="18"/>
        <end position="64"/>
    </location>
</feature>
<reference evidence="3 4" key="1">
    <citation type="journal article" date="2016" name="Genome Announc.">
        <title>Whole-Genome Sequence of Rummeliibacillus stabekisii Strain PP9 Isolated from Antarctic Soil.</title>
        <authorList>
            <person name="da Mota F.F."/>
            <person name="Vollu R.E."/>
            <person name="Jurelevicius D."/>
            <person name="Seldin L."/>
        </authorList>
    </citation>
    <scope>NUCLEOTIDE SEQUENCE [LARGE SCALE GENOMIC DNA]</scope>
    <source>
        <strain evidence="3 4">PP9</strain>
    </source>
</reference>
<dbReference type="Pfam" id="PF06054">
    <property type="entry name" value="CoiA_nuc"/>
    <property type="match status" value="1"/>
</dbReference>
<feature type="domain" description="Competence protein CoiA nuclease-like" evidence="1">
    <location>
        <begin position="68"/>
        <end position="220"/>
    </location>
</feature>
<organism evidence="3 4">
    <name type="scientific">Rummeliibacillus stabekisii</name>
    <dbReference type="NCBI Taxonomy" id="241244"/>
    <lineage>
        <taxon>Bacteria</taxon>
        <taxon>Bacillati</taxon>
        <taxon>Bacillota</taxon>
        <taxon>Bacilli</taxon>
        <taxon>Bacillales</taxon>
        <taxon>Caryophanaceae</taxon>
        <taxon>Rummeliibacillus</taxon>
    </lineage>
</organism>
<sequence length="371" mass="44177">MLTALDSSNKLILLSGNEDKNGLSRLREKEQFYCPQCQKAVHLKIGQVMIPHFAHRKKGSCQYFSEGETATHLLGKRHLYEMFQRLQIEAKLEPYLKSLMQRPDLLIKVEEQQYAIEFQYSTISKPQMVKRTTGYHKEKMIPLWILHTPTTKNPHKDGIQQIRLSPFKQQFITYSNQHAHLITYNPTLKLFVYFNYLLPIGGYRFIAKVQTLAIDQQHFPFLRASALTKNECLKYWQLWKRERERVLRGRLHISKRGVRDPFLRACYYLRVIPEKLPLFVGIPINKKPHSIEAVEWQLLWLYYLYTQHQNCMVYSPKLAKDFTDSHAICVDTESIRFYSEILNHLNIEDIFSHYEEEKIFYYIYSQFLAKT</sequence>
<keyword evidence="4" id="KW-1185">Reference proteome</keyword>
<dbReference type="KEGG" id="rst:ATY39_01500"/>
<proteinExistence type="predicted"/>
<reference evidence="4" key="2">
    <citation type="submission" date="2016-03" db="EMBL/GenBank/DDBJ databases">
        <authorList>
            <person name="Ploux O."/>
        </authorList>
    </citation>
    <scope>NUCLEOTIDE SEQUENCE [LARGE SCALE GENOMIC DNA]</scope>
    <source>
        <strain evidence="4">PP9</strain>
    </source>
</reference>
<evidence type="ECO:0000313" key="3">
    <source>
        <dbReference type="EMBL" id="AMW98206.1"/>
    </source>
</evidence>
<dbReference type="InterPro" id="IPR057253">
    <property type="entry name" value="CoiA-like_N"/>
</dbReference>
<evidence type="ECO:0000259" key="2">
    <source>
        <dbReference type="Pfam" id="PF25164"/>
    </source>
</evidence>
<dbReference type="AlphaFoldDB" id="A0A143H9K7"/>
<gene>
    <name evidence="3" type="ORF">ATY39_01500</name>
</gene>
<dbReference type="Pfam" id="PF25164">
    <property type="entry name" value="CoiA_N"/>
    <property type="match status" value="1"/>
</dbReference>
<name>A0A143H9K7_9BACL</name>
<dbReference type="Proteomes" id="UP000076021">
    <property type="component" value="Chromosome"/>
</dbReference>
<dbReference type="RefSeq" id="WP_066784790.1">
    <property type="nucleotide sequence ID" value="NZ_CP014806.1"/>
</dbReference>
<accession>A0A143H9K7</accession>
<dbReference type="EMBL" id="CP014806">
    <property type="protein sequence ID" value="AMW98206.1"/>
    <property type="molecule type" value="Genomic_DNA"/>
</dbReference>
<dbReference type="STRING" id="241244.ATY39_01500"/>
<evidence type="ECO:0000259" key="1">
    <source>
        <dbReference type="Pfam" id="PF06054"/>
    </source>
</evidence>
<dbReference type="OrthoDB" id="3784230at2"/>